<dbReference type="Gene3D" id="3.30.530.20">
    <property type="match status" value="2"/>
</dbReference>
<dbReference type="AlphaFoldDB" id="F1LD07"/>
<dbReference type="InterPro" id="IPR023393">
    <property type="entry name" value="START-like_dom_sf"/>
</dbReference>
<dbReference type="Pfam" id="PF02121">
    <property type="entry name" value="IP_trans"/>
    <property type="match status" value="1"/>
</dbReference>
<dbReference type="GO" id="GO:0031210">
    <property type="term" value="F:phosphatidylcholine binding"/>
    <property type="evidence" value="ECO:0007669"/>
    <property type="project" value="TreeGrafter"/>
</dbReference>
<dbReference type="GO" id="GO:0008525">
    <property type="term" value="F:phosphatidylcholine transporter activity"/>
    <property type="evidence" value="ECO:0007669"/>
    <property type="project" value="TreeGrafter"/>
</dbReference>
<protein>
    <submittedName>
        <fullName evidence="2">Phosphatidylinositol transfer protein alpha isoform</fullName>
    </submittedName>
</protein>
<reference evidence="2" key="1">
    <citation type="journal article" date="2011" name="Genome Res.">
        <title>Deep small RNA sequencing from the nematode Ascaris reveals conservation, functional diversification, and novel developmental profiles.</title>
        <authorList>
            <person name="Wang J."/>
            <person name="Czech B."/>
            <person name="Crunk A."/>
            <person name="Wallace A."/>
            <person name="Mitreva M."/>
            <person name="Hannon G.J."/>
            <person name="Davis R.E."/>
        </authorList>
    </citation>
    <scope>NUCLEOTIDE SEQUENCE</scope>
</reference>
<name>F1LD07_ASCSU</name>
<proteinExistence type="evidence at transcript level"/>
<dbReference type="InterPro" id="IPR001666">
    <property type="entry name" value="PI_transfer"/>
</dbReference>
<accession>F1LD07</accession>
<dbReference type="GO" id="GO:0035091">
    <property type="term" value="F:phosphatidylinositol binding"/>
    <property type="evidence" value="ECO:0007669"/>
    <property type="project" value="TreeGrafter"/>
</dbReference>
<sequence>MKQEEFTSSMIKPGETISGIYTLKLYRIKSKSPWILRKLLPDGAFILREDCWNAYPYCKTILTNPEYMGNNFYIIIESMHIEDDGTTPNDTTPETDPRIFHSKITGRGPLTEDWAQTTEPVMCCYKVVQVLFKWRGLQARIERLAHKQYPRLFTKFHRETFCWIDRWYDLTMDEIKELEGRTVQQLKQQMIDPQKRGICADDDDLPSRQHSRRLSLATAIAS</sequence>
<dbReference type="SUPFAM" id="SSF55961">
    <property type="entry name" value="Bet v1-like"/>
    <property type="match status" value="1"/>
</dbReference>
<evidence type="ECO:0000259" key="1">
    <source>
        <dbReference type="Pfam" id="PF02121"/>
    </source>
</evidence>
<dbReference type="PANTHER" id="PTHR10658">
    <property type="entry name" value="PHOSPHATIDYLINOSITOL TRANSFER PROTEIN"/>
    <property type="match status" value="1"/>
</dbReference>
<dbReference type="GO" id="GO:0005737">
    <property type="term" value="C:cytoplasm"/>
    <property type="evidence" value="ECO:0007669"/>
    <property type="project" value="TreeGrafter"/>
</dbReference>
<dbReference type="EMBL" id="JI178275">
    <property type="protein sequence ID" value="ADY48011.1"/>
    <property type="molecule type" value="mRNA"/>
</dbReference>
<dbReference type="GO" id="GO:0008526">
    <property type="term" value="F:phosphatidylinositol transfer activity"/>
    <property type="evidence" value="ECO:0007669"/>
    <property type="project" value="TreeGrafter"/>
</dbReference>
<dbReference type="InterPro" id="IPR055261">
    <property type="entry name" value="PI_transfer_N"/>
</dbReference>
<dbReference type="PANTHER" id="PTHR10658:SF11">
    <property type="entry name" value="VIBRATOR, ISOFORM B"/>
    <property type="match status" value="1"/>
</dbReference>
<evidence type="ECO:0000313" key="2">
    <source>
        <dbReference type="EMBL" id="ADY48011.1"/>
    </source>
</evidence>
<feature type="domain" description="Phosphatidylinositol transfer protein N-terminal" evidence="1">
    <location>
        <begin position="87"/>
        <end position="182"/>
    </location>
</feature>
<organism evidence="2">
    <name type="scientific">Ascaris suum</name>
    <name type="common">Pig roundworm</name>
    <name type="synonym">Ascaris lumbricoides</name>
    <dbReference type="NCBI Taxonomy" id="6253"/>
    <lineage>
        <taxon>Eukaryota</taxon>
        <taxon>Metazoa</taxon>
        <taxon>Ecdysozoa</taxon>
        <taxon>Nematoda</taxon>
        <taxon>Chromadorea</taxon>
        <taxon>Rhabditida</taxon>
        <taxon>Spirurina</taxon>
        <taxon>Ascaridomorpha</taxon>
        <taxon>Ascaridoidea</taxon>
        <taxon>Ascarididae</taxon>
        <taxon>Ascaris</taxon>
    </lineage>
</organism>